<evidence type="ECO:0000313" key="1">
    <source>
        <dbReference type="EMBL" id="AQY42459.1"/>
    </source>
</evidence>
<dbReference type="Proteomes" id="UP000191057">
    <property type="component" value="Plasmid unnamed3"/>
</dbReference>
<dbReference type="EMBL" id="CP020005">
    <property type="protein sequence ID" value="AQY42459.1"/>
    <property type="molecule type" value="Genomic_DNA"/>
</dbReference>
<evidence type="ECO:0000313" key="2">
    <source>
        <dbReference type="Proteomes" id="UP000191057"/>
    </source>
</evidence>
<dbReference type="AlphaFoldDB" id="A0A9W3XMD0"/>
<organism evidence="1 2">
    <name type="scientific">Bacillus thuringiensis</name>
    <dbReference type="NCBI Taxonomy" id="1428"/>
    <lineage>
        <taxon>Bacteria</taxon>
        <taxon>Bacillati</taxon>
        <taxon>Bacillota</taxon>
        <taxon>Bacilli</taxon>
        <taxon>Bacillales</taxon>
        <taxon>Bacillaceae</taxon>
        <taxon>Bacillus</taxon>
        <taxon>Bacillus cereus group</taxon>
    </lineage>
</organism>
<reference evidence="1 2" key="1">
    <citation type="submission" date="2017-03" db="EMBL/GenBank/DDBJ databases">
        <title>Complete genome sequence of Bacillus thuringiensis L-7601, a novel melanin producing strain.</title>
        <authorList>
            <person name="Cai J."/>
            <person name="Cao Z."/>
            <person name="Tan T."/>
        </authorList>
    </citation>
    <scope>NUCLEOTIDE SEQUENCE [LARGE SCALE GENOMIC DNA]</scope>
    <source>
        <strain evidence="1 2">L-7601</strain>
        <plasmid evidence="1 2">unnamed3</plasmid>
    </source>
</reference>
<keyword evidence="1" id="KW-0614">Plasmid</keyword>
<sequence length="93" mass="10814">MHPFLFLVCGLIFLYELYFDEELVILGVFAFLSRYLSKVKRSMFFDRFVMRSIQESEFPQGKNALKEHSLSFADLGFGGSVRSLLEKCCNEII</sequence>
<protein>
    <submittedName>
        <fullName evidence="1">Uncharacterized protein</fullName>
    </submittedName>
</protein>
<gene>
    <name evidence="1" type="ORF">B4918_31645</name>
</gene>
<geneLocation type="plasmid" evidence="1 2">
    <name>unnamed3</name>
</geneLocation>
<proteinExistence type="predicted"/>
<name>A0A9W3XMD0_BACTU</name>
<accession>A0A9W3XMD0</accession>